<dbReference type="PANTHER" id="PTHR30600:SF4">
    <property type="entry name" value="CYTOCHROME C DOMAIN-CONTAINING PROTEIN"/>
    <property type="match status" value="1"/>
</dbReference>
<dbReference type="PROSITE" id="PS51007">
    <property type="entry name" value="CYTC"/>
    <property type="match status" value="1"/>
</dbReference>
<organism evidence="6 7">
    <name type="scientific">Leptospira semungkisensis</name>
    <dbReference type="NCBI Taxonomy" id="2484985"/>
    <lineage>
        <taxon>Bacteria</taxon>
        <taxon>Pseudomonadati</taxon>
        <taxon>Spirochaetota</taxon>
        <taxon>Spirochaetia</taxon>
        <taxon>Leptospirales</taxon>
        <taxon>Leptospiraceae</taxon>
        <taxon>Leptospira</taxon>
    </lineage>
</organism>
<dbReference type="Pfam" id="PF06537">
    <property type="entry name" value="DHOR"/>
    <property type="match status" value="2"/>
</dbReference>
<dbReference type="GO" id="GO:0020037">
    <property type="term" value="F:heme binding"/>
    <property type="evidence" value="ECO:0007669"/>
    <property type="project" value="InterPro"/>
</dbReference>
<keyword evidence="3 4" id="KW-0408">Iron</keyword>
<dbReference type="AlphaFoldDB" id="A0A4R9G6D6"/>
<dbReference type="InterPro" id="IPR051395">
    <property type="entry name" value="Cytochrome_c_Peroxidase/MauG"/>
</dbReference>
<protein>
    <submittedName>
        <fullName evidence="6">Thiol oxidoreductase</fullName>
    </submittedName>
</protein>
<proteinExistence type="predicted"/>
<keyword evidence="7" id="KW-1185">Reference proteome</keyword>
<dbReference type="EMBL" id="RQEP01000005">
    <property type="protein sequence ID" value="TGK06755.1"/>
    <property type="molecule type" value="Genomic_DNA"/>
</dbReference>
<dbReference type="InterPro" id="IPR036909">
    <property type="entry name" value="Cyt_c-like_dom_sf"/>
</dbReference>
<accession>A0A4R9G6D6</accession>
<dbReference type="InterPro" id="IPR009056">
    <property type="entry name" value="Cyt_c-like_dom"/>
</dbReference>
<dbReference type="RefSeq" id="WP_135583913.1">
    <property type="nucleotide sequence ID" value="NZ_RQEP01000005.1"/>
</dbReference>
<evidence type="ECO:0000313" key="7">
    <source>
        <dbReference type="Proteomes" id="UP000297453"/>
    </source>
</evidence>
<evidence type="ECO:0000256" key="3">
    <source>
        <dbReference type="ARBA" id="ARBA00023004"/>
    </source>
</evidence>
<dbReference type="Gene3D" id="1.10.760.10">
    <property type="entry name" value="Cytochrome c-like domain"/>
    <property type="match status" value="1"/>
</dbReference>
<gene>
    <name evidence="6" type="ORF">EHO59_01060</name>
</gene>
<sequence>MNCDTNKGFGRNSKTLQNKKGNRLVQAIPLLVFGLLLSDCQQSKGNQEIAALIGVLNNNLSANVADPGEVYSGGFTTNFITNVSAFDVRAANLRYGGASEFNSGNAFFNRNWAAEGSSAAFGLGPTFNTNSCQNCHLHDGRGAPPSSGTANNTPGILFRLSKDGTNPTTGGPVGLTNYGLQLNHKGIGCNPIVYTGANFDCDTGSGSVAGANFTPPEGTVSISYSTIAAPNYPSGSHTYPEGTDITLSQPSYTFTWNSLFGDPTITGEGFHFSPRTAQIIPGLGLLEAIPDSIIQGWADPSDLDGDGISGKINQVWDVTANAKKIGRFGWKANEPTLFQQTQGAFQGDIGITSPLFPVDNCPSAQTACLAASSGSPDPEITASLATAVIFYNKLVGVPARRNVSDPDVVAGKALFSSVGCDSCHKTLVQTGYVSGFPELSYQYIKPYTDLLLHDMGPGLADGRQDFDATGQEWRTAPLWGIGLIQTVNGHTKLLHDGRANGIEEAILWHGGEAQTARQNFQVLTATQRQQLIQFLESL</sequence>
<evidence type="ECO:0000313" key="6">
    <source>
        <dbReference type="EMBL" id="TGK06755.1"/>
    </source>
</evidence>
<dbReference type="OrthoDB" id="9805202at2"/>
<evidence type="ECO:0000256" key="4">
    <source>
        <dbReference type="PROSITE-ProRule" id="PRU00433"/>
    </source>
</evidence>
<dbReference type="GO" id="GO:0004130">
    <property type="term" value="F:cytochrome-c peroxidase activity"/>
    <property type="evidence" value="ECO:0007669"/>
    <property type="project" value="TreeGrafter"/>
</dbReference>
<dbReference type="SUPFAM" id="SSF46626">
    <property type="entry name" value="Cytochrome c"/>
    <property type="match status" value="1"/>
</dbReference>
<dbReference type="InterPro" id="IPR010538">
    <property type="entry name" value="DHOR"/>
</dbReference>
<comment type="caution">
    <text evidence="6">The sequence shown here is derived from an EMBL/GenBank/DDBJ whole genome shotgun (WGS) entry which is preliminary data.</text>
</comment>
<dbReference type="PIRSF" id="PIRSF028099">
    <property type="entry name" value="DUF1111"/>
    <property type="match status" value="1"/>
</dbReference>
<evidence type="ECO:0000256" key="2">
    <source>
        <dbReference type="ARBA" id="ARBA00022723"/>
    </source>
</evidence>
<keyword evidence="1 4" id="KW-0349">Heme</keyword>
<evidence type="ECO:0000256" key="1">
    <source>
        <dbReference type="ARBA" id="ARBA00022617"/>
    </source>
</evidence>
<dbReference type="PANTHER" id="PTHR30600">
    <property type="entry name" value="CYTOCHROME C PEROXIDASE-RELATED"/>
    <property type="match status" value="1"/>
</dbReference>
<reference evidence="6" key="1">
    <citation type="journal article" date="2019" name="PLoS Negl. Trop. Dis.">
        <title>Revisiting the worldwide diversity of Leptospira species in the environment.</title>
        <authorList>
            <person name="Vincent A.T."/>
            <person name="Schiettekatte O."/>
            <person name="Bourhy P."/>
            <person name="Veyrier F.J."/>
            <person name="Picardeau M."/>
        </authorList>
    </citation>
    <scope>NUCLEOTIDE SEQUENCE [LARGE SCALE GENOMIC DNA]</scope>
    <source>
        <strain evidence="6">SSS9</strain>
    </source>
</reference>
<dbReference type="Proteomes" id="UP000297453">
    <property type="component" value="Unassembled WGS sequence"/>
</dbReference>
<keyword evidence="2 4" id="KW-0479">Metal-binding</keyword>
<evidence type="ECO:0000259" key="5">
    <source>
        <dbReference type="PROSITE" id="PS51007"/>
    </source>
</evidence>
<feature type="domain" description="Cytochrome c" evidence="5">
    <location>
        <begin position="406"/>
        <end position="538"/>
    </location>
</feature>
<name>A0A4R9G6D6_9LEPT</name>
<dbReference type="GO" id="GO:0009055">
    <property type="term" value="F:electron transfer activity"/>
    <property type="evidence" value="ECO:0007669"/>
    <property type="project" value="InterPro"/>
</dbReference>
<dbReference type="GO" id="GO:0046872">
    <property type="term" value="F:metal ion binding"/>
    <property type="evidence" value="ECO:0007669"/>
    <property type="project" value="UniProtKB-KW"/>
</dbReference>